<evidence type="ECO:0000313" key="3">
    <source>
        <dbReference type="EMBL" id="OGZ08305.1"/>
    </source>
</evidence>
<dbReference type="PRINTS" id="PR01713">
    <property type="entry name" value="NUCEPIMERASE"/>
</dbReference>
<dbReference type="Gene3D" id="3.40.50.720">
    <property type="entry name" value="NAD(P)-binding Rossmann-like Domain"/>
    <property type="match status" value="1"/>
</dbReference>
<dbReference type="InterPro" id="IPR001509">
    <property type="entry name" value="Epimerase_deHydtase"/>
</dbReference>
<comment type="similarity">
    <text evidence="1">Belongs to the NAD(P)-dependent epimerase/dehydratase family.</text>
</comment>
<protein>
    <recommendedName>
        <fullName evidence="2">NAD-dependent epimerase/dehydratase domain-containing protein</fullName>
    </recommendedName>
</protein>
<proteinExistence type="inferred from homology"/>
<accession>A0A1G2D3U6</accession>
<organism evidence="3 4">
    <name type="scientific">Candidatus Lloydbacteria bacterium RIFCSPHIGHO2_02_FULL_50_13</name>
    <dbReference type="NCBI Taxonomy" id="1798661"/>
    <lineage>
        <taxon>Bacteria</taxon>
        <taxon>Candidatus Lloydiibacteriota</taxon>
    </lineage>
</organism>
<dbReference type="SUPFAM" id="SSF51735">
    <property type="entry name" value="NAD(P)-binding Rossmann-fold domains"/>
    <property type="match status" value="1"/>
</dbReference>
<name>A0A1G2D3U6_9BACT</name>
<dbReference type="Proteomes" id="UP000177996">
    <property type="component" value="Unassembled WGS sequence"/>
</dbReference>
<comment type="caution">
    <text evidence="3">The sequence shown here is derived from an EMBL/GenBank/DDBJ whole genome shotgun (WGS) entry which is preliminary data.</text>
</comment>
<evidence type="ECO:0000256" key="1">
    <source>
        <dbReference type="ARBA" id="ARBA00007637"/>
    </source>
</evidence>
<dbReference type="STRING" id="1798661.A3D65_01060"/>
<dbReference type="EMBL" id="MHLL01000038">
    <property type="protein sequence ID" value="OGZ08305.1"/>
    <property type="molecule type" value="Genomic_DNA"/>
</dbReference>
<sequence length="324" mass="35614">MHIFITGIAGAIGSHVAEAFRAEGHEVTGIDNLDNYYSAAIKELTLSDVASRGVNVVREDLVTSDLTEHIPEETEFIFHFAAQPGISAETPFDHYIRNNIKATERLLHRAGTLPKLKALVYISTSSVYGKSARGGEDDVPRPTSGYGVTKLASEQLALSHHRSFGLPVIALRLFSVFGPRERPEKLYHKLTHAILTNAPFPLHEGALAHVRSFTYVGDVVRGMTQVLEQYKNAIGEVVNIGSNITHTTEDGIRAIEAILGQRADIVVVHRRPGDQFETEAVIGKAKRLFGFATKTSLEDGLAEQIRWHKEHLLPHLGTVYDGDA</sequence>
<evidence type="ECO:0000259" key="2">
    <source>
        <dbReference type="Pfam" id="PF01370"/>
    </source>
</evidence>
<dbReference type="PANTHER" id="PTHR43000">
    <property type="entry name" value="DTDP-D-GLUCOSE 4,6-DEHYDRATASE-RELATED"/>
    <property type="match status" value="1"/>
</dbReference>
<feature type="domain" description="NAD-dependent epimerase/dehydratase" evidence="2">
    <location>
        <begin position="3"/>
        <end position="241"/>
    </location>
</feature>
<dbReference type="Pfam" id="PF01370">
    <property type="entry name" value="Epimerase"/>
    <property type="match status" value="1"/>
</dbReference>
<dbReference type="InterPro" id="IPR036291">
    <property type="entry name" value="NAD(P)-bd_dom_sf"/>
</dbReference>
<dbReference type="AlphaFoldDB" id="A0A1G2D3U6"/>
<reference evidence="3 4" key="1">
    <citation type="journal article" date="2016" name="Nat. Commun.">
        <title>Thousands of microbial genomes shed light on interconnected biogeochemical processes in an aquifer system.</title>
        <authorList>
            <person name="Anantharaman K."/>
            <person name="Brown C.T."/>
            <person name="Hug L.A."/>
            <person name="Sharon I."/>
            <person name="Castelle C.J."/>
            <person name="Probst A.J."/>
            <person name="Thomas B.C."/>
            <person name="Singh A."/>
            <person name="Wilkins M.J."/>
            <person name="Karaoz U."/>
            <person name="Brodie E.L."/>
            <person name="Williams K.H."/>
            <person name="Hubbard S.S."/>
            <person name="Banfield J.F."/>
        </authorList>
    </citation>
    <scope>NUCLEOTIDE SEQUENCE [LARGE SCALE GENOMIC DNA]</scope>
</reference>
<gene>
    <name evidence="3" type="ORF">A3D65_01060</name>
</gene>
<evidence type="ECO:0000313" key="4">
    <source>
        <dbReference type="Proteomes" id="UP000177996"/>
    </source>
</evidence>